<evidence type="ECO:0000256" key="2">
    <source>
        <dbReference type="SAM" id="Phobius"/>
    </source>
</evidence>
<sequence length="361" mass="40063">MTTHTMPSVVSTQSGLTSTDTNRNDYPNMTPHSSQTTESYVTSFGSLLSGLTNSISTLWTDQKRDVCTLRLLGWCVTREESYHESLLSQSWRKLRQTSTGLLDLSIQGTQLLTSSTAATLSHLNDRLNLTSILEREHMTKLLLRSRDWLQNTSTTLLETIVASTPTIYENTCNYATGFMRNVTTTTNTFANYLAAHYETSALPGMVKATSSMADECQGTLTQALATASSISTSCVQYLATLAIKGMQSSTETISFYFLQPESTLQDLVKDYAVTIWNVSLWILQQTSVLLSFVALSWFTIPMVTRRWRSILIGLKRYTVALFTGIATAITYAICRMFNMLTGRSIRIAPSTDNGDLLIDLG</sequence>
<keyword evidence="2" id="KW-0812">Transmembrane</keyword>
<keyword evidence="2" id="KW-0472">Membrane</keyword>
<evidence type="ECO:0000313" key="3">
    <source>
        <dbReference type="EMBL" id="AZS32326.1"/>
    </source>
</evidence>
<keyword evidence="2" id="KW-1133">Transmembrane helix</keyword>
<reference evidence="3" key="1">
    <citation type="journal article" date="2018" name="Virology">
        <title>Diverse RNA viruses of arthropod origin in the blood of fruit bats suggest a link between bat and arthropod viromes.</title>
        <authorList>
            <person name="Bennett A.J."/>
            <person name="Bushmaker T."/>
            <person name="Cameron K."/>
            <person name="Ondzie A."/>
            <person name="Niama F.R."/>
            <person name="Parra H.J."/>
            <person name="Mombouli J.V."/>
            <person name="Olson S.H."/>
            <person name="Munster V.J."/>
            <person name="Goldberg T.L."/>
        </authorList>
    </citation>
    <scope>NUCLEOTIDE SEQUENCE</scope>
    <source>
        <strain evidence="3">HMTLV1-RML51</strain>
    </source>
</reference>
<feature type="transmembrane region" description="Helical" evidence="2">
    <location>
        <begin position="278"/>
        <end position="298"/>
    </location>
</feature>
<feature type="region of interest" description="Disordered" evidence="1">
    <location>
        <begin position="1"/>
        <end position="36"/>
    </location>
</feature>
<feature type="transmembrane region" description="Helical" evidence="2">
    <location>
        <begin position="319"/>
        <end position="340"/>
    </location>
</feature>
<protein>
    <submittedName>
        <fullName evidence="3">Uncharacterized protein</fullName>
    </submittedName>
</protein>
<proteinExistence type="predicted"/>
<accession>A0A3S9W0T9</accession>
<dbReference type="EMBL" id="MH324433">
    <property type="protein sequence ID" value="AZS32326.1"/>
    <property type="molecule type" value="Genomic_RNA"/>
</dbReference>
<organism evidence="3">
    <name type="scientific">Hypsignathus monstrosus tombus-like virus 1</name>
    <dbReference type="NCBI Taxonomy" id="2499252"/>
    <lineage>
        <taxon>Viruses</taxon>
        <taxon>Riboviria</taxon>
        <taxon>Orthornavirae</taxon>
        <taxon>Kitrinoviricota</taxon>
        <taxon>Tolucaviricetes</taxon>
        <taxon>Tolivirales</taxon>
        <taxon>Tombusviridae</taxon>
    </lineage>
</organism>
<evidence type="ECO:0000256" key="1">
    <source>
        <dbReference type="SAM" id="MobiDB-lite"/>
    </source>
</evidence>
<name>A0A3S9W0T9_9TOMB</name>